<comment type="caution">
    <text evidence="2">The sequence shown here is derived from an EMBL/GenBank/DDBJ whole genome shotgun (WGS) entry which is preliminary data.</text>
</comment>
<dbReference type="GO" id="GO:0035336">
    <property type="term" value="P:long-chain fatty-acyl-CoA metabolic process"/>
    <property type="evidence" value="ECO:0007669"/>
    <property type="project" value="TreeGrafter"/>
</dbReference>
<gene>
    <name evidence="2" type="ORF">DEX24_00065</name>
</gene>
<keyword evidence="3" id="KW-1185">Reference proteome</keyword>
<name>A0A2U3AQA9_9BACL</name>
<dbReference type="PANTHER" id="PTHR11011">
    <property type="entry name" value="MALE STERILITY PROTEIN 2-RELATED"/>
    <property type="match status" value="1"/>
</dbReference>
<dbReference type="Pfam" id="PF07993">
    <property type="entry name" value="NAD_binding_4"/>
    <property type="match status" value="1"/>
</dbReference>
<protein>
    <submittedName>
        <fullName evidence="2">3-beta hydroxysteroid dehydrogenase</fullName>
    </submittedName>
</protein>
<dbReference type="PANTHER" id="PTHR11011:SF45">
    <property type="entry name" value="FATTY ACYL-COA REDUCTASE CG8306-RELATED"/>
    <property type="match status" value="1"/>
</dbReference>
<evidence type="ECO:0000313" key="2">
    <source>
        <dbReference type="EMBL" id="PWI26731.1"/>
    </source>
</evidence>
<proteinExistence type="predicted"/>
<dbReference type="Gene3D" id="3.40.50.720">
    <property type="entry name" value="NAD(P)-binding Rossmann-like Domain"/>
    <property type="match status" value="1"/>
</dbReference>
<accession>A0A2U3AQA9</accession>
<dbReference type="GO" id="GO:0080019">
    <property type="term" value="F:alcohol-forming very long-chain fatty acyl-CoA reductase activity"/>
    <property type="evidence" value="ECO:0007669"/>
    <property type="project" value="InterPro"/>
</dbReference>
<dbReference type="Proteomes" id="UP000245938">
    <property type="component" value="Unassembled WGS sequence"/>
</dbReference>
<dbReference type="OrthoDB" id="9807212at2"/>
<evidence type="ECO:0000313" key="3">
    <source>
        <dbReference type="Proteomes" id="UP000245938"/>
    </source>
</evidence>
<sequence length="360" mass="40859">MTVLLFTGFPGFIASQLIREQLKKKKDDQFYTVVLASELVKAQQEKEAILSEYHDAKITIIEGDITVPNLDMTTEEQQLLASTVEIVWHLAAIYDLAVRKEAAWKVNVHGTSNVNTFVKSCEKLQRYMYFSTAYVAGTRTGILYENELKRPTSFKNYYEETKYEAELLVEDLKEYYPVTIIRPGIVRGNSITGKTTKFDGPYFLLNMVDKLKVLPFIPFIGRSTATLNTVPIDYIIEAASYVSMAKNAVGKTVHLTDPQPHPIQEVLRAVTIEMTGKAPKGTVPLALTRLFLKAKMVQRQLGVEYESLDYFTWDAEFDTAVATELLCDSGIHCADFIESLPTMVHFYEENKKNKAYQIKI</sequence>
<dbReference type="RefSeq" id="WP_109304355.1">
    <property type="nucleotide sequence ID" value="NZ_BJUF01000001.1"/>
</dbReference>
<dbReference type="InterPro" id="IPR013120">
    <property type="entry name" value="FAR_NAD-bd"/>
</dbReference>
<dbReference type="InterPro" id="IPR036291">
    <property type="entry name" value="NAD(P)-bd_dom_sf"/>
</dbReference>
<feature type="domain" description="Thioester reductase (TE)" evidence="1">
    <location>
        <begin position="7"/>
        <end position="238"/>
    </location>
</feature>
<dbReference type="EMBL" id="QFVR01000001">
    <property type="protein sequence ID" value="PWI26731.1"/>
    <property type="molecule type" value="Genomic_DNA"/>
</dbReference>
<evidence type="ECO:0000259" key="1">
    <source>
        <dbReference type="Pfam" id="PF07993"/>
    </source>
</evidence>
<reference evidence="2 3" key="1">
    <citation type="submission" date="2018-05" db="EMBL/GenBank/DDBJ databases">
        <title>Kurthia sibirica genome sequence.</title>
        <authorList>
            <person name="Maclea K.S."/>
            <person name="Goen A.E."/>
        </authorList>
    </citation>
    <scope>NUCLEOTIDE SEQUENCE [LARGE SCALE GENOMIC DNA]</scope>
    <source>
        <strain evidence="2 3">ATCC 49154</strain>
    </source>
</reference>
<dbReference type="InterPro" id="IPR026055">
    <property type="entry name" value="FAR"/>
</dbReference>
<organism evidence="2 3">
    <name type="scientific">Kurthia sibirica</name>
    <dbReference type="NCBI Taxonomy" id="202750"/>
    <lineage>
        <taxon>Bacteria</taxon>
        <taxon>Bacillati</taxon>
        <taxon>Bacillota</taxon>
        <taxon>Bacilli</taxon>
        <taxon>Bacillales</taxon>
        <taxon>Caryophanaceae</taxon>
        <taxon>Kurthia</taxon>
    </lineage>
</organism>
<dbReference type="SUPFAM" id="SSF51735">
    <property type="entry name" value="NAD(P)-binding Rossmann-fold domains"/>
    <property type="match status" value="1"/>
</dbReference>
<dbReference type="CDD" id="cd05263">
    <property type="entry name" value="MupV_like_SDR_e"/>
    <property type="match status" value="1"/>
</dbReference>
<dbReference type="AlphaFoldDB" id="A0A2U3AQA9"/>